<feature type="compositionally biased region" description="Polar residues" evidence="1">
    <location>
        <begin position="57"/>
        <end position="70"/>
    </location>
</feature>
<dbReference type="InterPro" id="IPR016162">
    <property type="entry name" value="Ald_DH_N"/>
</dbReference>
<feature type="region of interest" description="Disordered" evidence="1">
    <location>
        <begin position="24"/>
        <end position="70"/>
    </location>
</feature>
<accession>A0A9W9EIA8</accession>
<dbReference type="RefSeq" id="XP_056468850.1">
    <property type="nucleotide sequence ID" value="XM_056623862.1"/>
</dbReference>
<dbReference type="EMBL" id="JAPQKI010000011">
    <property type="protein sequence ID" value="KAJ5082328.1"/>
    <property type="molecule type" value="Genomic_DNA"/>
</dbReference>
<protein>
    <submittedName>
        <fullName evidence="2">Aldehyde/histidinol dehydrogenase</fullName>
    </submittedName>
</protein>
<evidence type="ECO:0000313" key="3">
    <source>
        <dbReference type="Proteomes" id="UP001149074"/>
    </source>
</evidence>
<comment type="caution">
    <text evidence="2">The sequence shown here is derived from an EMBL/GenBank/DDBJ whole genome shotgun (WGS) entry which is preliminary data.</text>
</comment>
<proteinExistence type="predicted"/>
<dbReference type="AlphaFoldDB" id="A0A9W9EIA8"/>
<reference evidence="2" key="2">
    <citation type="journal article" date="2023" name="IMA Fungus">
        <title>Comparative genomic study of the Penicillium genus elucidates a diverse pangenome and 15 lateral gene transfer events.</title>
        <authorList>
            <person name="Petersen C."/>
            <person name="Sorensen T."/>
            <person name="Nielsen M.R."/>
            <person name="Sondergaard T.E."/>
            <person name="Sorensen J.L."/>
            <person name="Fitzpatrick D.A."/>
            <person name="Frisvad J.C."/>
            <person name="Nielsen K.L."/>
        </authorList>
    </citation>
    <scope>NUCLEOTIDE SEQUENCE</scope>
    <source>
        <strain evidence="2">IBT 30761</strain>
    </source>
</reference>
<reference evidence="2" key="1">
    <citation type="submission" date="2022-11" db="EMBL/GenBank/DDBJ databases">
        <authorList>
            <person name="Petersen C."/>
        </authorList>
    </citation>
    <scope>NUCLEOTIDE SEQUENCE</scope>
    <source>
        <strain evidence="2">IBT 30761</strain>
    </source>
</reference>
<evidence type="ECO:0000313" key="2">
    <source>
        <dbReference type="EMBL" id="KAJ5082328.1"/>
    </source>
</evidence>
<organism evidence="2 3">
    <name type="scientific">Penicillium argentinense</name>
    <dbReference type="NCBI Taxonomy" id="1131581"/>
    <lineage>
        <taxon>Eukaryota</taxon>
        <taxon>Fungi</taxon>
        <taxon>Dikarya</taxon>
        <taxon>Ascomycota</taxon>
        <taxon>Pezizomycotina</taxon>
        <taxon>Eurotiomycetes</taxon>
        <taxon>Eurotiomycetidae</taxon>
        <taxon>Eurotiales</taxon>
        <taxon>Aspergillaceae</taxon>
        <taxon>Penicillium</taxon>
    </lineage>
</organism>
<sequence length="70" mass="7391">MASSVPKLSDQSLFANKNYIEDPASGALIGSSPESGTQDAKTAIRQAGRALPAWRSRTGQDQSRNSVTIV</sequence>
<dbReference type="Gene3D" id="3.40.605.10">
    <property type="entry name" value="Aldehyde Dehydrogenase, Chain A, domain 1"/>
    <property type="match status" value="1"/>
</dbReference>
<gene>
    <name evidence="2" type="ORF">N7532_011371</name>
</gene>
<dbReference type="GO" id="GO:0016491">
    <property type="term" value="F:oxidoreductase activity"/>
    <property type="evidence" value="ECO:0007669"/>
    <property type="project" value="InterPro"/>
</dbReference>
<dbReference type="Proteomes" id="UP001149074">
    <property type="component" value="Unassembled WGS sequence"/>
</dbReference>
<keyword evidence="3" id="KW-1185">Reference proteome</keyword>
<name>A0A9W9EIA8_9EURO</name>
<dbReference type="GeneID" id="81362841"/>
<evidence type="ECO:0000256" key="1">
    <source>
        <dbReference type="SAM" id="MobiDB-lite"/>
    </source>
</evidence>